<reference evidence="4" key="1">
    <citation type="journal article" date="2019" name="Int. J. Syst. Evol. Microbiol.">
        <title>The Global Catalogue of Microorganisms (GCM) 10K type strain sequencing project: providing services to taxonomists for standard genome sequencing and annotation.</title>
        <authorList>
            <consortium name="The Broad Institute Genomics Platform"/>
            <consortium name="The Broad Institute Genome Sequencing Center for Infectious Disease"/>
            <person name="Wu L."/>
            <person name="Ma J."/>
        </authorList>
    </citation>
    <scope>NUCLEOTIDE SEQUENCE [LARGE SCALE GENOMIC DNA]</scope>
    <source>
        <strain evidence="4">JCM 17923</strain>
    </source>
</reference>
<keyword evidence="2" id="KW-0732">Signal</keyword>
<sequence>MRGAGVRRLLLLAGLLPALALAQAAPPAPADSLRPAPTFSVDTSRTANVVTPTNEPSDKVTRPLAIRITAAIVLLTLSTLILYNVRSR</sequence>
<evidence type="ECO:0000256" key="2">
    <source>
        <dbReference type="SAM" id="SignalP"/>
    </source>
</evidence>
<keyword evidence="4" id="KW-1185">Reference proteome</keyword>
<keyword evidence="1" id="KW-1133">Transmembrane helix</keyword>
<dbReference type="Proteomes" id="UP001501153">
    <property type="component" value="Unassembled WGS sequence"/>
</dbReference>
<evidence type="ECO:0000313" key="4">
    <source>
        <dbReference type="Proteomes" id="UP001501153"/>
    </source>
</evidence>
<name>A0ABP8I4P1_9BACT</name>
<accession>A0ABP8I4P1</accession>
<feature type="transmembrane region" description="Helical" evidence="1">
    <location>
        <begin position="64"/>
        <end position="85"/>
    </location>
</feature>
<keyword evidence="1" id="KW-0472">Membrane</keyword>
<gene>
    <name evidence="3" type="ORF">GCM10023185_09930</name>
</gene>
<dbReference type="EMBL" id="BAABGZ010000013">
    <property type="protein sequence ID" value="GAA4351356.1"/>
    <property type="molecule type" value="Genomic_DNA"/>
</dbReference>
<comment type="caution">
    <text evidence="3">The sequence shown here is derived from an EMBL/GenBank/DDBJ whole genome shotgun (WGS) entry which is preliminary data.</text>
</comment>
<feature type="chain" id="PRO_5045549387" evidence="2">
    <location>
        <begin position="25"/>
        <end position="88"/>
    </location>
</feature>
<proteinExistence type="predicted"/>
<evidence type="ECO:0000313" key="3">
    <source>
        <dbReference type="EMBL" id="GAA4351356.1"/>
    </source>
</evidence>
<dbReference type="RefSeq" id="WP_345234412.1">
    <property type="nucleotide sequence ID" value="NZ_BAABGZ010000013.1"/>
</dbReference>
<organism evidence="3 4">
    <name type="scientific">Hymenobacter saemangeumensis</name>
    <dbReference type="NCBI Taxonomy" id="1084522"/>
    <lineage>
        <taxon>Bacteria</taxon>
        <taxon>Pseudomonadati</taxon>
        <taxon>Bacteroidota</taxon>
        <taxon>Cytophagia</taxon>
        <taxon>Cytophagales</taxon>
        <taxon>Hymenobacteraceae</taxon>
        <taxon>Hymenobacter</taxon>
    </lineage>
</organism>
<protein>
    <submittedName>
        <fullName evidence="3">Uncharacterized protein</fullName>
    </submittedName>
</protein>
<evidence type="ECO:0000256" key="1">
    <source>
        <dbReference type="SAM" id="Phobius"/>
    </source>
</evidence>
<feature type="signal peptide" evidence="2">
    <location>
        <begin position="1"/>
        <end position="24"/>
    </location>
</feature>
<keyword evidence="1" id="KW-0812">Transmembrane</keyword>